<keyword evidence="2" id="KW-1185">Reference proteome</keyword>
<gene>
    <name evidence="1" type="primary">97</name>
    <name evidence="1" type="ORF">PRINCESSTRINA_97</name>
</gene>
<dbReference type="EMBL" id="KU160660">
    <property type="protein sequence ID" value="ALY09941.1"/>
    <property type="molecule type" value="Genomic_DNA"/>
</dbReference>
<proteinExistence type="predicted"/>
<protein>
    <submittedName>
        <fullName evidence="1">Uncharacterized protein</fullName>
    </submittedName>
</protein>
<dbReference type="OrthoDB" id="28930at10239"/>
<sequence>MSDHIQRIREDLNRERLRLLEDLSREARTPAYYRPRKEHPSAGRRRAEILRTENAAFYAARKATK</sequence>
<evidence type="ECO:0000313" key="2">
    <source>
        <dbReference type="Proteomes" id="UP000229287"/>
    </source>
</evidence>
<name>A0A0U4JD76_9CAUD</name>
<reference evidence="1 2" key="1">
    <citation type="submission" date="2015-11" db="EMBL/GenBank/DDBJ databases">
        <authorList>
            <person name="Terry K."/>
            <person name="Dunbar D."/>
            <person name="Bradley K.W."/>
            <person name="Asai D.J."/>
            <person name="Bowman C.A."/>
            <person name="Russell D.A."/>
            <person name="Pope W.H."/>
            <person name="Jacobs-Sera D."/>
            <person name="Hendrix R.W."/>
            <person name="Hatfull G.F."/>
        </authorList>
    </citation>
    <scope>NUCLEOTIDE SEQUENCE [LARGE SCALE GENOMIC DNA]</scope>
</reference>
<dbReference type="KEGG" id="vg:40093169"/>
<organism evidence="1 2">
    <name type="scientific">Arthrobacter phage PrincessTrina</name>
    <dbReference type="NCBI Taxonomy" id="1772328"/>
    <lineage>
        <taxon>Viruses</taxon>
        <taxon>Duplodnaviria</taxon>
        <taxon>Heunggongvirae</taxon>
        <taxon>Uroviricota</taxon>
        <taxon>Caudoviricetes</taxon>
        <taxon>Klausavirus</taxon>
        <taxon>Klausavirus princesstrina</taxon>
    </lineage>
</organism>
<evidence type="ECO:0000313" key="1">
    <source>
        <dbReference type="EMBL" id="ALY09941.1"/>
    </source>
</evidence>
<dbReference type="RefSeq" id="YP_009616671.1">
    <property type="nucleotide sequence ID" value="NC_042053.1"/>
</dbReference>
<dbReference type="Proteomes" id="UP000229287">
    <property type="component" value="Segment"/>
</dbReference>
<accession>A0A0U4JD76</accession>
<dbReference type="GeneID" id="40093169"/>